<keyword evidence="2" id="KW-1185">Reference proteome</keyword>
<reference evidence="1 2" key="1">
    <citation type="submission" date="2024-02" db="EMBL/GenBank/DDBJ databases">
        <title>Chromosome-level genome assembly of the Eurasian Minnow (Phoxinus phoxinus).</title>
        <authorList>
            <person name="Oriowo T.O."/>
            <person name="Martin S."/>
            <person name="Stange M."/>
            <person name="Chrysostomakis Y."/>
            <person name="Brown T."/>
            <person name="Winkler S."/>
            <person name="Kukowka S."/>
            <person name="Myers E.W."/>
            <person name="Bohne A."/>
        </authorList>
    </citation>
    <scope>NUCLEOTIDE SEQUENCE [LARGE SCALE GENOMIC DNA]</scope>
    <source>
        <strain evidence="1">ZFMK-TIS-60720</strain>
        <tissue evidence="1">Whole Organism</tissue>
    </source>
</reference>
<sequence>MAVERVVRIIRNQGAVLHSMFQCTVQLT</sequence>
<dbReference type="EMBL" id="JAYKXH010000021">
    <property type="protein sequence ID" value="KAK7130329.1"/>
    <property type="molecule type" value="Genomic_DNA"/>
</dbReference>
<name>A0AAN9GWT5_9TELE</name>
<protein>
    <submittedName>
        <fullName evidence="1">Uncharacterized protein</fullName>
    </submittedName>
</protein>
<gene>
    <name evidence="1" type="ORF">R3I93_019837</name>
</gene>
<evidence type="ECO:0000313" key="2">
    <source>
        <dbReference type="Proteomes" id="UP001364617"/>
    </source>
</evidence>
<evidence type="ECO:0000313" key="1">
    <source>
        <dbReference type="EMBL" id="KAK7130329.1"/>
    </source>
</evidence>
<proteinExistence type="predicted"/>
<organism evidence="1 2">
    <name type="scientific">Phoxinus phoxinus</name>
    <name type="common">Eurasian minnow</name>
    <dbReference type="NCBI Taxonomy" id="58324"/>
    <lineage>
        <taxon>Eukaryota</taxon>
        <taxon>Metazoa</taxon>
        <taxon>Chordata</taxon>
        <taxon>Craniata</taxon>
        <taxon>Vertebrata</taxon>
        <taxon>Euteleostomi</taxon>
        <taxon>Actinopterygii</taxon>
        <taxon>Neopterygii</taxon>
        <taxon>Teleostei</taxon>
        <taxon>Ostariophysi</taxon>
        <taxon>Cypriniformes</taxon>
        <taxon>Leuciscidae</taxon>
        <taxon>Phoxininae</taxon>
        <taxon>Phoxinus</taxon>
    </lineage>
</organism>
<accession>A0AAN9GWT5</accession>
<dbReference type="Proteomes" id="UP001364617">
    <property type="component" value="Unassembled WGS sequence"/>
</dbReference>
<comment type="caution">
    <text evidence="1">The sequence shown here is derived from an EMBL/GenBank/DDBJ whole genome shotgun (WGS) entry which is preliminary data.</text>
</comment>
<dbReference type="AlphaFoldDB" id="A0AAN9GWT5"/>